<feature type="domain" description="KRAB" evidence="1">
    <location>
        <begin position="8"/>
        <end position="79"/>
    </location>
</feature>
<dbReference type="AlphaFoldDB" id="A0A8D2I2I4"/>
<reference evidence="2" key="1">
    <citation type="submission" date="2025-08" db="UniProtKB">
        <authorList>
            <consortium name="Ensembl"/>
        </authorList>
    </citation>
    <scope>IDENTIFICATION</scope>
</reference>
<dbReference type="Gene3D" id="6.10.140.140">
    <property type="match status" value="1"/>
</dbReference>
<dbReference type="SUPFAM" id="SSF109640">
    <property type="entry name" value="KRAB domain (Kruppel-associated box)"/>
    <property type="match status" value="1"/>
</dbReference>
<dbReference type="Proteomes" id="UP000694417">
    <property type="component" value="Unplaced"/>
</dbReference>
<keyword evidence="3" id="KW-1185">Reference proteome</keyword>
<reference evidence="2" key="2">
    <citation type="submission" date="2025-09" db="UniProtKB">
        <authorList>
            <consortium name="Ensembl"/>
        </authorList>
    </citation>
    <scope>IDENTIFICATION</scope>
</reference>
<dbReference type="CDD" id="cd07765">
    <property type="entry name" value="KRAB_A-box"/>
    <property type="match status" value="1"/>
</dbReference>
<dbReference type="SMART" id="SM00349">
    <property type="entry name" value="KRAB"/>
    <property type="match status" value="1"/>
</dbReference>
<dbReference type="PANTHER" id="PTHR23232:SF163">
    <property type="entry name" value="ZINC FINGER PROTEIN 589"/>
    <property type="match status" value="1"/>
</dbReference>
<evidence type="ECO:0000313" key="2">
    <source>
        <dbReference type="Ensembl" id="ENSUPAP00010024943.1"/>
    </source>
</evidence>
<sequence>MARKWNHLTFRDVAIDFSEEEQKCLDPAQQTLYADVMLEIYRKLVFLGMSSHQNQEFSGEQEIQYFLQNLIKKKVWKLG</sequence>
<evidence type="ECO:0000313" key="3">
    <source>
        <dbReference type="Proteomes" id="UP000694417"/>
    </source>
</evidence>
<proteinExistence type="predicted"/>
<dbReference type="InterPro" id="IPR050169">
    <property type="entry name" value="Krueppel_C2H2_ZnF"/>
</dbReference>
<dbReference type="InterPro" id="IPR036051">
    <property type="entry name" value="KRAB_dom_sf"/>
</dbReference>
<dbReference type="GO" id="GO:0006355">
    <property type="term" value="P:regulation of DNA-templated transcription"/>
    <property type="evidence" value="ECO:0007669"/>
    <property type="project" value="InterPro"/>
</dbReference>
<dbReference type="PROSITE" id="PS50805">
    <property type="entry name" value="KRAB"/>
    <property type="match status" value="1"/>
</dbReference>
<dbReference type="Ensembl" id="ENSUPAT00010028379.1">
    <property type="protein sequence ID" value="ENSUPAP00010024943.1"/>
    <property type="gene ID" value="ENSUPAG00010019762.1"/>
</dbReference>
<dbReference type="GeneTree" id="ENSGT01150000286936"/>
<organism evidence="2 3">
    <name type="scientific">Urocitellus parryii</name>
    <name type="common">Arctic ground squirrel</name>
    <name type="synonym">Spermophilus parryii</name>
    <dbReference type="NCBI Taxonomy" id="9999"/>
    <lineage>
        <taxon>Eukaryota</taxon>
        <taxon>Metazoa</taxon>
        <taxon>Chordata</taxon>
        <taxon>Craniata</taxon>
        <taxon>Vertebrata</taxon>
        <taxon>Euteleostomi</taxon>
        <taxon>Mammalia</taxon>
        <taxon>Eutheria</taxon>
        <taxon>Euarchontoglires</taxon>
        <taxon>Glires</taxon>
        <taxon>Rodentia</taxon>
        <taxon>Sciuromorpha</taxon>
        <taxon>Sciuridae</taxon>
        <taxon>Xerinae</taxon>
        <taxon>Marmotini</taxon>
        <taxon>Urocitellus</taxon>
    </lineage>
</organism>
<dbReference type="Pfam" id="PF01352">
    <property type="entry name" value="KRAB"/>
    <property type="match status" value="1"/>
</dbReference>
<accession>A0A8D2I2I4</accession>
<protein>
    <recommendedName>
        <fullName evidence="1">KRAB domain-containing protein</fullName>
    </recommendedName>
</protein>
<dbReference type="InterPro" id="IPR001909">
    <property type="entry name" value="KRAB"/>
</dbReference>
<name>A0A8D2I2I4_UROPR</name>
<dbReference type="PANTHER" id="PTHR23232">
    <property type="entry name" value="KRAB DOMAIN C2H2 ZINC FINGER"/>
    <property type="match status" value="1"/>
</dbReference>
<evidence type="ECO:0000259" key="1">
    <source>
        <dbReference type="PROSITE" id="PS50805"/>
    </source>
</evidence>